<accession>A0A2W5SIK4</accession>
<evidence type="ECO:0000313" key="1">
    <source>
        <dbReference type="EMBL" id="PZQ82677.1"/>
    </source>
</evidence>
<dbReference type="AlphaFoldDB" id="A0A2W5SIK4"/>
<gene>
    <name evidence="1" type="ORF">DI549_10890</name>
</gene>
<sequence length="167" mass="17254">MSKRPVIGSAHEALDQMFDSIGRAHGPKGSPSEGQLVAVAFLNIARSTLYRQLDPDQPGDFSFAHACQLAQQFGCTEAAAHLALCAGGVFIPMPDDGDPVSVLTAEAMQEMGEAMAHLFASANPGSDGGATVTVAEARAALPMVRDVLVAVSNLYARLSEKSAQGGA</sequence>
<dbReference type="Proteomes" id="UP000248887">
    <property type="component" value="Unassembled WGS sequence"/>
</dbReference>
<reference evidence="1 2" key="1">
    <citation type="submission" date="2017-08" db="EMBL/GenBank/DDBJ databases">
        <title>Infants hospitalized years apart are colonized by the same room-sourced microbial strains.</title>
        <authorList>
            <person name="Brooks B."/>
            <person name="Olm M.R."/>
            <person name="Firek B.A."/>
            <person name="Baker R."/>
            <person name="Thomas B.C."/>
            <person name="Morowitz M.J."/>
            <person name="Banfield J.F."/>
        </authorList>
    </citation>
    <scope>NUCLEOTIDE SEQUENCE [LARGE SCALE GENOMIC DNA]</scope>
    <source>
        <strain evidence="1">S2_005_001_R2_27</strain>
    </source>
</reference>
<name>A0A2W5SIK4_ANCNO</name>
<comment type="caution">
    <text evidence="1">The sequence shown here is derived from an EMBL/GenBank/DDBJ whole genome shotgun (WGS) entry which is preliminary data.</text>
</comment>
<dbReference type="EMBL" id="QFQD01000030">
    <property type="protein sequence ID" value="PZQ82677.1"/>
    <property type="molecule type" value="Genomic_DNA"/>
</dbReference>
<organism evidence="1 2">
    <name type="scientific">Ancylobacter novellus</name>
    <name type="common">Thiobacillus novellus</name>
    <dbReference type="NCBI Taxonomy" id="921"/>
    <lineage>
        <taxon>Bacteria</taxon>
        <taxon>Pseudomonadati</taxon>
        <taxon>Pseudomonadota</taxon>
        <taxon>Alphaproteobacteria</taxon>
        <taxon>Hyphomicrobiales</taxon>
        <taxon>Xanthobacteraceae</taxon>
        <taxon>Ancylobacter</taxon>
    </lineage>
</organism>
<protein>
    <submittedName>
        <fullName evidence="1">Uncharacterized protein</fullName>
    </submittedName>
</protein>
<proteinExistence type="predicted"/>
<evidence type="ECO:0000313" key="2">
    <source>
        <dbReference type="Proteomes" id="UP000248887"/>
    </source>
</evidence>